<proteinExistence type="predicted"/>
<reference evidence="1 2" key="2">
    <citation type="submission" date="2018-11" db="EMBL/GenBank/DDBJ databases">
        <authorList>
            <consortium name="Pathogen Informatics"/>
        </authorList>
    </citation>
    <scope>NUCLEOTIDE SEQUENCE [LARGE SCALE GENOMIC DNA]</scope>
    <source>
        <strain evidence="1 2">Egypt</strain>
    </source>
</reference>
<accession>A0A183A8S1</accession>
<organism evidence="3">
    <name type="scientific">Echinostoma caproni</name>
    <dbReference type="NCBI Taxonomy" id="27848"/>
    <lineage>
        <taxon>Eukaryota</taxon>
        <taxon>Metazoa</taxon>
        <taxon>Spiralia</taxon>
        <taxon>Lophotrochozoa</taxon>
        <taxon>Platyhelminthes</taxon>
        <taxon>Trematoda</taxon>
        <taxon>Digenea</taxon>
        <taxon>Plagiorchiida</taxon>
        <taxon>Echinostomata</taxon>
        <taxon>Echinostomatoidea</taxon>
        <taxon>Echinostomatidae</taxon>
        <taxon>Echinostoma</taxon>
    </lineage>
</organism>
<dbReference type="OrthoDB" id="6247559at2759"/>
<dbReference type="AlphaFoldDB" id="A0A183A8S1"/>
<evidence type="ECO:0000313" key="3">
    <source>
        <dbReference type="WBParaSite" id="ECPE_0000335901-mRNA-1"/>
    </source>
</evidence>
<sequence>MKVRWNDVFVDGDARTFLEEFEDVAELAGIRLERGKLTTLQALLKTRGRAVLDAARRGPEKMEWAAAKDA</sequence>
<evidence type="ECO:0000313" key="2">
    <source>
        <dbReference type="Proteomes" id="UP000272942"/>
    </source>
</evidence>
<reference evidence="3" key="1">
    <citation type="submission" date="2016-06" db="UniProtKB">
        <authorList>
            <consortium name="WormBaseParasite"/>
        </authorList>
    </citation>
    <scope>IDENTIFICATION</scope>
</reference>
<gene>
    <name evidence="1" type="ORF">ECPE_LOCUS3356</name>
</gene>
<dbReference type="EMBL" id="UZAN01040321">
    <property type="protein sequence ID" value="VDP69257.1"/>
    <property type="molecule type" value="Genomic_DNA"/>
</dbReference>
<dbReference type="Proteomes" id="UP000272942">
    <property type="component" value="Unassembled WGS sequence"/>
</dbReference>
<protein>
    <submittedName>
        <fullName evidence="3">Reverse transcriptase domain-containing protein</fullName>
    </submittedName>
</protein>
<name>A0A183A8S1_9TREM</name>
<dbReference type="WBParaSite" id="ECPE_0000335901-mRNA-1">
    <property type="protein sequence ID" value="ECPE_0000335901-mRNA-1"/>
    <property type="gene ID" value="ECPE_0000335901"/>
</dbReference>
<keyword evidence="2" id="KW-1185">Reference proteome</keyword>
<evidence type="ECO:0000313" key="1">
    <source>
        <dbReference type="EMBL" id="VDP69257.1"/>
    </source>
</evidence>